<dbReference type="PANTHER" id="PTHR11467">
    <property type="entry name" value="HISTONE H1"/>
    <property type="match status" value="1"/>
</dbReference>
<dbReference type="Pfam" id="PF00538">
    <property type="entry name" value="Linker_histone"/>
    <property type="match status" value="1"/>
</dbReference>
<reference evidence="9" key="2">
    <citation type="journal article" date="2023" name="Science">
        <title>Genomic signatures of disease resistance in endangered staghorn corals.</title>
        <authorList>
            <person name="Vollmer S.V."/>
            <person name="Selwyn J.D."/>
            <person name="Despard B.A."/>
            <person name="Roesel C.L."/>
        </authorList>
    </citation>
    <scope>NUCLEOTIDE SEQUENCE</scope>
    <source>
        <strain evidence="9">K2</strain>
    </source>
</reference>
<comment type="similarity">
    <text evidence="6">Belongs to the histone H1/H5 family.</text>
</comment>
<dbReference type="GO" id="GO:0006334">
    <property type="term" value="P:nucleosome assembly"/>
    <property type="evidence" value="ECO:0007669"/>
    <property type="project" value="InterPro"/>
</dbReference>
<dbReference type="GO" id="GO:0030261">
    <property type="term" value="P:chromosome condensation"/>
    <property type="evidence" value="ECO:0007669"/>
    <property type="project" value="TreeGrafter"/>
</dbReference>
<dbReference type="GO" id="GO:0031492">
    <property type="term" value="F:nucleosomal DNA binding"/>
    <property type="evidence" value="ECO:0007669"/>
    <property type="project" value="TreeGrafter"/>
</dbReference>
<dbReference type="Gene3D" id="1.10.10.10">
    <property type="entry name" value="Winged helix-like DNA-binding domain superfamily/Winged helix DNA-binding domain"/>
    <property type="match status" value="1"/>
</dbReference>
<evidence type="ECO:0000256" key="7">
    <source>
        <dbReference type="SAM" id="MobiDB-lite"/>
    </source>
</evidence>
<dbReference type="GO" id="GO:0005634">
    <property type="term" value="C:nucleus"/>
    <property type="evidence" value="ECO:0007669"/>
    <property type="project" value="UniProtKB-SubCell"/>
</dbReference>
<evidence type="ECO:0000256" key="1">
    <source>
        <dbReference type="ARBA" id="ARBA00004123"/>
    </source>
</evidence>
<dbReference type="InterPro" id="IPR036390">
    <property type="entry name" value="WH_DNA-bd_sf"/>
</dbReference>
<dbReference type="CDD" id="cd00073">
    <property type="entry name" value="H15"/>
    <property type="match status" value="1"/>
</dbReference>
<dbReference type="SUPFAM" id="SSF46785">
    <property type="entry name" value="Winged helix' DNA-binding domain"/>
    <property type="match status" value="1"/>
</dbReference>
<dbReference type="InterPro" id="IPR036388">
    <property type="entry name" value="WH-like_DNA-bd_sf"/>
</dbReference>
<evidence type="ECO:0000259" key="8">
    <source>
        <dbReference type="PROSITE" id="PS51504"/>
    </source>
</evidence>
<keyword evidence="3 6" id="KW-0158">Chromosome</keyword>
<gene>
    <name evidence="9" type="ORF">P5673_031028</name>
</gene>
<accession>A0AAD9PTN4</accession>
<dbReference type="InterPro" id="IPR005819">
    <property type="entry name" value="H1/H5"/>
</dbReference>
<comment type="subcellular location">
    <subcellularLocation>
        <location evidence="2">Chromosome</location>
    </subcellularLocation>
    <subcellularLocation>
        <location evidence="1 6">Nucleus</location>
    </subcellularLocation>
</comment>
<dbReference type="GO" id="GO:0003690">
    <property type="term" value="F:double-stranded DNA binding"/>
    <property type="evidence" value="ECO:0007669"/>
    <property type="project" value="TreeGrafter"/>
</dbReference>
<proteinExistence type="inferred from homology"/>
<dbReference type="EMBL" id="JARQWQ010000140">
    <property type="protein sequence ID" value="KAK2548683.1"/>
    <property type="molecule type" value="Genomic_DNA"/>
</dbReference>
<feature type="domain" description="H15" evidence="8">
    <location>
        <begin position="14"/>
        <end position="87"/>
    </location>
</feature>
<comment type="caution">
    <text evidence="9">The sequence shown here is derived from an EMBL/GenBank/DDBJ whole genome shotgun (WGS) entry which is preliminary data.</text>
</comment>
<sequence length="139" mass="14980">MGRKPRAKRTGKIRHPPYIVMISQAITALKGGAGSSRQAIERYIQAHFGVLGDISAPLKSALKKGVATGRLLHTKGKGASGSFKLIKTVGPPKKRKKAAAKKTKSLRKTSSVTKKKTKKSAARTLRKVDKKSKITTAKH</sequence>
<dbReference type="PANTHER" id="PTHR11467:SF36">
    <property type="entry name" value="HISTONE 24-RELATED"/>
    <property type="match status" value="1"/>
</dbReference>
<keyword evidence="10" id="KW-1185">Reference proteome</keyword>
<dbReference type="SMART" id="SM00526">
    <property type="entry name" value="H15"/>
    <property type="match status" value="1"/>
</dbReference>
<dbReference type="GO" id="GO:0000786">
    <property type="term" value="C:nucleosome"/>
    <property type="evidence" value="ECO:0007669"/>
    <property type="project" value="InterPro"/>
</dbReference>
<evidence type="ECO:0000256" key="5">
    <source>
        <dbReference type="ARBA" id="ARBA00023242"/>
    </source>
</evidence>
<evidence type="ECO:0000256" key="2">
    <source>
        <dbReference type="ARBA" id="ARBA00004286"/>
    </source>
</evidence>
<reference evidence="9" key="1">
    <citation type="journal article" date="2023" name="G3 (Bethesda)">
        <title>Whole genome assembly and annotation of the endangered Caribbean coral Acropora cervicornis.</title>
        <authorList>
            <person name="Selwyn J.D."/>
            <person name="Vollmer S.V."/>
        </authorList>
    </citation>
    <scope>NUCLEOTIDE SEQUENCE</scope>
    <source>
        <strain evidence="9">K2</strain>
    </source>
</reference>
<evidence type="ECO:0000256" key="3">
    <source>
        <dbReference type="ARBA" id="ARBA00022454"/>
    </source>
</evidence>
<dbReference type="PRINTS" id="PR00624">
    <property type="entry name" value="HISTONEH5"/>
</dbReference>
<dbReference type="AlphaFoldDB" id="A0AAD9PTN4"/>
<feature type="compositionally biased region" description="Basic residues" evidence="7">
    <location>
        <begin position="92"/>
        <end position="130"/>
    </location>
</feature>
<evidence type="ECO:0000256" key="4">
    <source>
        <dbReference type="ARBA" id="ARBA00023125"/>
    </source>
</evidence>
<keyword evidence="4 6" id="KW-0238">DNA-binding</keyword>
<dbReference type="Proteomes" id="UP001249851">
    <property type="component" value="Unassembled WGS sequence"/>
</dbReference>
<protein>
    <submittedName>
        <fullName evidence="9">Histone H1.0</fullName>
    </submittedName>
</protein>
<evidence type="ECO:0000313" key="9">
    <source>
        <dbReference type="EMBL" id="KAK2548683.1"/>
    </source>
</evidence>
<evidence type="ECO:0000256" key="6">
    <source>
        <dbReference type="RuleBase" id="RU003894"/>
    </source>
</evidence>
<keyword evidence="5 6" id="KW-0539">Nucleus</keyword>
<dbReference type="InterPro" id="IPR005818">
    <property type="entry name" value="Histone_H1/H5_H15"/>
</dbReference>
<feature type="region of interest" description="Disordered" evidence="7">
    <location>
        <begin position="82"/>
        <end position="139"/>
    </location>
</feature>
<dbReference type="FunFam" id="1.10.10.10:FF:000140">
    <property type="entry name" value="Histone H1.0"/>
    <property type="match status" value="1"/>
</dbReference>
<name>A0AAD9PTN4_ACRCE</name>
<organism evidence="9 10">
    <name type="scientific">Acropora cervicornis</name>
    <name type="common">Staghorn coral</name>
    <dbReference type="NCBI Taxonomy" id="6130"/>
    <lineage>
        <taxon>Eukaryota</taxon>
        <taxon>Metazoa</taxon>
        <taxon>Cnidaria</taxon>
        <taxon>Anthozoa</taxon>
        <taxon>Hexacorallia</taxon>
        <taxon>Scleractinia</taxon>
        <taxon>Astrocoeniina</taxon>
        <taxon>Acroporidae</taxon>
        <taxon>Acropora</taxon>
    </lineage>
</organism>
<evidence type="ECO:0000313" key="10">
    <source>
        <dbReference type="Proteomes" id="UP001249851"/>
    </source>
</evidence>
<dbReference type="PROSITE" id="PS51504">
    <property type="entry name" value="H15"/>
    <property type="match status" value="1"/>
</dbReference>
<dbReference type="GO" id="GO:0045910">
    <property type="term" value="P:negative regulation of DNA recombination"/>
    <property type="evidence" value="ECO:0007669"/>
    <property type="project" value="TreeGrafter"/>
</dbReference>
<dbReference type="GO" id="GO:0030527">
    <property type="term" value="F:structural constituent of chromatin"/>
    <property type="evidence" value="ECO:0007669"/>
    <property type="project" value="InterPro"/>
</dbReference>